<accession>A0A812PXU5</accession>
<feature type="compositionally biased region" description="Basic and acidic residues" evidence="1">
    <location>
        <begin position="283"/>
        <end position="300"/>
    </location>
</feature>
<reference evidence="2" key="1">
    <citation type="submission" date="2021-02" db="EMBL/GenBank/DDBJ databases">
        <authorList>
            <person name="Dougan E. K."/>
            <person name="Rhodes N."/>
            <person name="Thang M."/>
            <person name="Chan C."/>
        </authorList>
    </citation>
    <scope>NUCLEOTIDE SEQUENCE</scope>
</reference>
<protein>
    <submittedName>
        <fullName evidence="2">Uncharacterized protein</fullName>
    </submittedName>
</protein>
<evidence type="ECO:0000313" key="3">
    <source>
        <dbReference type="Proteomes" id="UP000649617"/>
    </source>
</evidence>
<feature type="compositionally biased region" description="Polar residues" evidence="1">
    <location>
        <begin position="301"/>
        <end position="323"/>
    </location>
</feature>
<dbReference type="EMBL" id="CAJNIZ010015557">
    <property type="protein sequence ID" value="CAE7374461.1"/>
    <property type="molecule type" value="Genomic_DNA"/>
</dbReference>
<comment type="caution">
    <text evidence="2">The sequence shown here is derived from an EMBL/GenBank/DDBJ whole genome shotgun (WGS) entry which is preliminary data.</text>
</comment>
<dbReference type="OrthoDB" id="445683at2759"/>
<organism evidence="2 3">
    <name type="scientific">Symbiodinium pilosum</name>
    <name type="common">Dinoflagellate</name>
    <dbReference type="NCBI Taxonomy" id="2952"/>
    <lineage>
        <taxon>Eukaryota</taxon>
        <taxon>Sar</taxon>
        <taxon>Alveolata</taxon>
        <taxon>Dinophyceae</taxon>
        <taxon>Suessiales</taxon>
        <taxon>Symbiodiniaceae</taxon>
        <taxon>Symbiodinium</taxon>
    </lineage>
</organism>
<gene>
    <name evidence="2" type="ORF">SPIL2461_LOCUS9096</name>
</gene>
<keyword evidence="3" id="KW-1185">Reference proteome</keyword>
<evidence type="ECO:0000313" key="2">
    <source>
        <dbReference type="EMBL" id="CAE7374461.1"/>
    </source>
</evidence>
<dbReference type="Proteomes" id="UP000649617">
    <property type="component" value="Unassembled WGS sequence"/>
</dbReference>
<proteinExistence type="predicted"/>
<evidence type="ECO:0000256" key="1">
    <source>
        <dbReference type="SAM" id="MobiDB-lite"/>
    </source>
</evidence>
<sequence>MAPFPEASFSPLLTVESVRVLPGDVLRRSPKRPAEVFESLIRFLKDQPSDHQKGGEMTILSLCLPEEEIQKENNSFSVEVDVMFEFVVFRAFVKVFEDEAATFVSFRDMLGQDALRFSKLVHLIERRVLLDDETKETPTTDFDEDLELQGEGAVAGGQALDTALALMKSCVESGKSAADAAQILAFWACNSPRTRSTIARAAEQGDVVQALTQQAKKAKQTDSVLPQVYPLLAALQQSSCIAPEDVACLKLDAMRRKCSEATKLADLSSFRQQVFGDPYSPCKSEDLPKAPSDRSDRSDDGTATASPISSQNRRACSDVLSSD</sequence>
<name>A0A812PXU5_SYMPI</name>
<dbReference type="AlphaFoldDB" id="A0A812PXU5"/>
<feature type="region of interest" description="Disordered" evidence="1">
    <location>
        <begin position="277"/>
        <end position="323"/>
    </location>
</feature>